<dbReference type="GO" id="GO:0003714">
    <property type="term" value="F:transcription corepressor activity"/>
    <property type="evidence" value="ECO:0007669"/>
    <property type="project" value="InterPro"/>
</dbReference>
<dbReference type="GO" id="GO:0070370">
    <property type="term" value="P:cellular heat acclimation"/>
    <property type="evidence" value="ECO:0007669"/>
    <property type="project" value="TreeGrafter"/>
</dbReference>
<dbReference type="OMA" id="MTAEDDN"/>
<dbReference type="GO" id="GO:0005829">
    <property type="term" value="C:cytosol"/>
    <property type="evidence" value="ECO:0007669"/>
    <property type="project" value="TreeGrafter"/>
</dbReference>
<gene>
    <name evidence="4" type="ORF">H109_02419</name>
</gene>
<keyword evidence="5" id="KW-1185">Reference proteome</keyword>
<evidence type="ECO:0000313" key="4">
    <source>
        <dbReference type="EMBL" id="KDB25790.1"/>
    </source>
</evidence>
<name>A0A059JD62_TRIIM</name>
<feature type="region of interest" description="Disordered" evidence="3">
    <location>
        <begin position="1"/>
        <end position="30"/>
    </location>
</feature>
<proteinExistence type="inferred from homology"/>
<evidence type="ECO:0000313" key="5">
    <source>
        <dbReference type="Proteomes" id="UP000024533"/>
    </source>
</evidence>
<dbReference type="EMBL" id="AOKY01000180">
    <property type="protein sequence ID" value="KDB25790.1"/>
    <property type="molecule type" value="Genomic_DNA"/>
</dbReference>
<comment type="similarity">
    <text evidence="1">Belongs to the HSBP1 family.</text>
</comment>
<reference evidence="4 5" key="1">
    <citation type="submission" date="2014-02" db="EMBL/GenBank/DDBJ databases">
        <title>The Genome Sequence of Trichophyton interdigitale MR816.</title>
        <authorList>
            <consortium name="The Broad Institute Genomics Platform"/>
            <person name="Cuomo C.A."/>
            <person name="White T.C."/>
            <person name="Graser Y."/>
            <person name="Martinez-Rossi N."/>
            <person name="Heitman J."/>
            <person name="Young S.K."/>
            <person name="Zeng Q."/>
            <person name="Gargeya S."/>
            <person name="Abouelleil A."/>
            <person name="Alvarado L."/>
            <person name="Chapman S.B."/>
            <person name="Gainer-Dewar J."/>
            <person name="Goldberg J."/>
            <person name="Griggs A."/>
            <person name="Gujja S."/>
            <person name="Hansen M."/>
            <person name="Howarth C."/>
            <person name="Imamovic A."/>
            <person name="Larimer J."/>
            <person name="Martinez D."/>
            <person name="Murphy C."/>
            <person name="Pearson M.D."/>
            <person name="Persinoti G."/>
            <person name="Poon T."/>
            <person name="Priest M."/>
            <person name="Roberts A.D."/>
            <person name="Saif S."/>
            <person name="Shea T.D."/>
            <person name="Sykes S.N."/>
            <person name="Wortman J."/>
            <person name="Nusbaum C."/>
            <person name="Birren B."/>
        </authorList>
    </citation>
    <scope>NUCLEOTIDE SEQUENCE [LARGE SCALE GENOMIC DNA]</scope>
    <source>
        <strain evidence="4 5">MR816</strain>
    </source>
</reference>
<evidence type="ECO:0008006" key="6">
    <source>
        <dbReference type="Google" id="ProtNLM"/>
    </source>
</evidence>
<evidence type="ECO:0000256" key="1">
    <source>
        <dbReference type="ARBA" id="ARBA00006349"/>
    </source>
</evidence>
<sequence length="83" mass="9119">MSTTNRDSYVASPSDDQQTSQQGVADESSAQQLVTAVDELLDQLQNRFENVSTEILGKLDDMSRRIDELENSIASARDSTHSA</sequence>
<dbReference type="Gene3D" id="1.20.5.430">
    <property type="match status" value="1"/>
</dbReference>
<feature type="coiled-coil region" evidence="2">
    <location>
        <begin position="34"/>
        <end position="79"/>
    </location>
</feature>
<evidence type="ECO:0000256" key="2">
    <source>
        <dbReference type="SAM" id="Coils"/>
    </source>
</evidence>
<dbReference type="PANTHER" id="PTHR19424:SF0">
    <property type="entry name" value="HEAT SHOCK FACTOR BINDING PROTEIN 1"/>
    <property type="match status" value="1"/>
</dbReference>
<dbReference type="AlphaFoldDB" id="A0A059JD62"/>
<dbReference type="GO" id="GO:0005634">
    <property type="term" value="C:nucleus"/>
    <property type="evidence" value="ECO:0007669"/>
    <property type="project" value="TreeGrafter"/>
</dbReference>
<feature type="compositionally biased region" description="Polar residues" evidence="3">
    <location>
        <begin position="14"/>
        <end position="30"/>
    </location>
</feature>
<dbReference type="Pfam" id="PF06825">
    <property type="entry name" value="HSBP1"/>
    <property type="match status" value="1"/>
</dbReference>
<dbReference type="HOGENOM" id="CLU_168441_2_0_1"/>
<protein>
    <recommendedName>
        <fullName evidence="6">Heat shock factor-binding protein 1</fullName>
    </recommendedName>
</protein>
<keyword evidence="2" id="KW-0175">Coiled coil</keyword>
<dbReference type="InterPro" id="IPR009643">
    <property type="entry name" value="HS1-bd"/>
</dbReference>
<dbReference type="OrthoDB" id="4159489at2759"/>
<comment type="caution">
    <text evidence="4">The sequence shown here is derived from an EMBL/GenBank/DDBJ whole genome shotgun (WGS) entry which is preliminary data.</text>
</comment>
<dbReference type="STRING" id="1215338.A0A059JD62"/>
<accession>A0A059JD62</accession>
<evidence type="ECO:0000256" key="3">
    <source>
        <dbReference type="SAM" id="MobiDB-lite"/>
    </source>
</evidence>
<dbReference type="Proteomes" id="UP000024533">
    <property type="component" value="Unassembled WGS sequence"/>
</dbReference>
<organism evidence="4 5">
    <name type="scientific">Trichophyton interdigitale (strain MR816)</name>
    <dbReference type="NCBI Taxonomy" id="1215338"/>
    <lineage>
        <taxon>Eukaryota</taxon>
        <taxon>Fungi</taxon>
        <taxon>Dikarya</taxon>
        <taxon>Ascomycota</taxon>
        <taxon>Pezizomycotina</taxon>
        <taxon>Eurotiomycetes</taxon>
        <taxon>Eurotiomycetidae</taxon>
        <taxon>Onygenales</taxon>
        <taxon>Arthrodermataceae</taxon>
        <taxon>Trichophyton</taxon>
    </lineage>
</organism>
<dbReference type="PANTHER" id="PTHR19424">
    <property type="entry name" value="HEAT SHOCK FACTOR BINDING PROTEIN 1"/>
    <property type="match status" value="1"/>
</dbReference>